<dbReference type="AlphaFoldDB" id="A0A0S1XA00"/>
<organism evidence="1 2">
    <name type="scientific">Thermococcus barophilus</name>
    <dbReference type="NCBI Taxonomy" id="55802"/>
    <lineage>
        <taxon>Archaea</taxon>
        <taxon>Methanobacteriati</taxon>
        <taxon>Methanobacteriota</taxon>
        <taxon>Thermococci</taxon>
        <taxon>Thermococcales</taxon>
        <taxon>Thermococcaceae</taxon>
        <taxon>Thermococcus</taxon>
    </lineage>
</organism>
<evidence type="ECO:0000313" key="1">
    <source>
        <dbReference type="EMBL" id="ALM74591.1"/>
    </source>
</evidence>
<proteinExistence type="predicted"/>
<dbReference type="STRING" id="55802.TBCH5v1_0631"/>
<dbReference type="RefSeq" id="WP_158508392.1">
    <property type="nucleotide sequence ID" value="NZ_CP013050.1"/>
</dbReference>
<reference evidence="1 2" key="1">
    <citation type="journal article" date="2016" name="Genome Announc.">
        <title>Complete genome sequence of the hyperthermophilic and piezophilic archaeon Thermococcus barophilus Ch5, capable of growth at the expense of hydrogenogenesis from carbon monoxide and formate.</title>
        <authorList>
            <person name="Oger P."/>
            <person name="Sokolova T.G."/>
            <person name="Kozhevnikova D.A."/>
            <person name="Taranov E.A."/>
            <person name="Vannier P."/>
            <person name="Lee H.S."/>
            <person name="Kwon K.K."/>
            <person name="Kang S.G."/>
            <person name="Lee J.H."/>
            <person name="Bonch-Osmolovskaya E.A."/>
            <person name="Lebedinsky A.V."/>
        </authorList>
    </citation>
    <scope>NUCLEOTIDE SEQUENCE [LARGE SCALE GENOMIC DNA]</scope>
    <source>
        <strain evidence="2">Ch5</strain>
    </source>
</reference>
<evidence type="ECO:0000313" key="2">
    <source>
        <dbReference type="Proteomes" id="UP000066042"/>
    </source>
</evidence>
<gene>
    <name evidence="1" type="ORF">TBCH5v1_0631</name>
</gene>
<protein>
    <submittedName>
        <fullName evidence="1">Uncharacterized protein</fullName>
    </submittedName>
</protein>
<dbReference type="EMBL" id="CP013050">
    <property type="protein sequence ID" value="ALM74591.1"/>
    <property type="molecule type" value="Genomic_DNA"/>
</dbReference>
<dbReference type="Proteomes" id="UP000066042">
    <property type="component" value="Chromosome"/>
</dbReference>
<name>A0A0S1XA00_THEBA</name>
<dbReference type="PATRIC" id="fig|55802.8.peg.625"/>
<dbReference type="GeneID" id="43509020"/>
<sequence>MSEIAYEKTLKLYSHLLKEVLEFRKLIEEKKKEVRPGMLGKGSVKEFKRYKLEAYEQ</sequence>
<accession>A0A0S1XA00</accession>